<dbReference type="InterPro" id="IPR025350">
    <property type="entry name" value="DUF4254"/>
</dbReference>
<dbReference type="EMBL" id="JACHEB010000010">
    <property type="protein sequence ID" value="MBB5330577.1"/>
    <property type="molecule type" value="Genomic_DNA"/>
</dbReference>
<organism evidence="1 2">
    <name type="scientific">Tunturiibacter gelidiferens</name>
    <dbReference type="NCBI Taxonomy" id="3069689"/>
    <lineage>
        <taxon>Bacteria</taxon>
        <taxon>Pseudomonadati</taxon>
        <taxon>Acidobacteriota</taxon>
        <taxon>Terriglobia</taxon>
        <taxon>Terriglobales</taxon>
        <taxon>Acidobacteriaceae</taxon>
        <taxon>Tunturiibacter</taxon>
    </lineage>
</organism>
<evidence type="ECO:0008006" key="3">
    <source>
        <dbReference type="Google" id="ProtNLM"/>
    </source>
</evidence>
<dbReference type="Pfam" id="PF14063">
    <property type="entry name" value="DUF4254"/>
    <property type="match status" value="1"/>
</dbReference>
<gene>
    <name evidence="1" type="ORF">HDF14_004212</name>
</gene>
<comment type="caution">
    <text evidence="1">The sequence shown here is derived from an EMBL/GenBank/DDBJ whole genome shotgun (WGS) entry which is preliminary data.</text>
</comment>
<dbReference type="AlphaFoldDB" id="A0A9X0U745"/>
<dbReference type="Proteomes" id="UP000535182">
    <property type="component" value="Unassembled WGS sequence"/>
</dbReference>
<dbReference type="RefSeq" id="WP_183980112.1">
    <property type="nucleotide sequence ID" value="NZ_JACHEB010000010.1"/>
</dbReference>
<reference evidence="1 2" key="1">
    <citation type="submission" date="2020-08" db="EMBL/GenBank/DDBJ databases">
        <title>Genomic Encyclopedia of Type Strains, Phase IV (KMG-V): Genome sequencing to study the core and pangenomes of soil and plant-associated prokaryotes.</title>
        <authorList>
            <person name="Whitman W."/>
        </authorList>
    </citation>
    <scope>NUCLEOTIDE SEQUENCE [LARGE SCALE GENOMIC DNA]</scope>
    <source>
        <strain evidence="1 2">X5P2</strain>
    </source>
</reference>
<sequence length="195" mass="22198">MLDALLITRMQEDMTAGLHETENEVAIATGADGLMALAMAQHRANFDLWHGEDNARVPDAPDAEIVRVKHAIDTLNQRRNDLVEKMDVWLIDRLEQDPAAPLHSETPGLMIDRLSILALKIYHTHEEAHRASATEEHRSRNASRLALLEEQRDDLAACLDALWSDVLAGRRRFKLYRQMKMYNDPELNPAVYGRV</sequence>
<keyword evidence="2" id="KW-1185">Reference proteome</keyword>
<evidence type="ECO:0000313" key="1">
    <source>
        <dbReference type="EMBL" id="MBB5330577.1"/>
    </source>
</evidence>
<protein>
    <recommendedName>
        <fullName evidence="3">DUF4254 domain-containing protein</fullName>
    </recommendedName>
</protein>
<name>A0A9X0U745_9BACT</name>
<evidence type="ECO:0000313" key="2">
    <source>
        <dbReference type="Proteomes" id="UP000535182"/>
    </source>
</evidence>
<proteinExistence type="predicted"/>
<accession>A0A9X0U745</accession>